<comment type="cofactor">
    <cofactor evidence="14">
        <name>[4Fe-4S] cluster</name>
        <dbReference type="ChEBI" id="CHEBI:49883"/>
    </cofactor>
    <text evidence="14">Binds 1 [4Fe-4S] cluster.</text>
</comment>
<evidence type="ECO:0000256" key="10">
    <source>
        <dbReference type="ARBA" id="ARBA00023004"/>
    </source>
</evidence>
<dbReference type="OrthoDB" id="9802365at2"/>
<keyword evidence="13 14" id="KW-0326">Glycosidase</keyword>
<comment type="caution">
    <text evidence="16">The sequence shown here is derived from an EMBL/GenBank/DDBJ whole genome shotgun (WGS) entry which is preliminary data.</text>
</comment>
<dbReference type="InterPro" id="IPR029119">
    <property type="entry name" value="MutY_C"/>
</dbReference>
<dbReference type="InterPro" id="IPR003265">
    <property type="entry name" value="HhH-GPD_domain"/>
</dbReference>
<dbReference type="GO" id="GO:0046872">
    <property type="term" value="F:metal ion binding"/>
    <property type="evidence" value="ECO:0007669"/>
    <property type="project" value="UniProtKB-UniRule"/>
</dbReference>
<evidence type="ECO:0000256" key="8">
    <source>
        <dbReference type="ARBA" id="ARBA00022763"/>
    </source>
</evidence>
<dbReference type="InterPro" id="IPR044298">
    <property type="entry name" value="MIG/MutY"/>
</dbReference>
<dbReference type="GO" id="GO:0006284">
    <property type="term" value="P:base-excision repair"/>
    <property type="evidence" value="ECO:0007669"/>
    <property type="project" value="UniProtKB-UniRule"/>
</dbReference>
<dbReference type="InterPro" id="IPR000445">
    <property type="entry name" value="HhH_motif"/>
</dbReference>
<evidence type="ECO:0000256" key="2">
    <source>
        <dbReference type="ARBA" id="ARBA00002933"/>
    </source>
</evidence>
<evidence type="ECO:0000256" key="9">
    <source>
        <dbReference type="ARBA" id="ARBA00022801"/>
    </source>
</evidence>
<reference evidence="16 17" key="1">
    <citation type="submission" date="2018-03" db="EMBL/GenBank/DDBJ databases">
        <title>Draft Genome Sequences of the Obligatory Marine Myxobacteria Enhygromyxa salina SWB007.</title>
        <authorList>
            <person name="Poehlein A."/>
            <person name="Moghaddam J.A."/>
            <person name="Harms H."/>
            <person name="Alanjari M."/>
            <person name="Koenig G.M."/>
            <person name="Daniel R."/>
            <person name="Schaeberle T.F."/>
        </authorList>
    </citation>
    <scope>NUCLEOTIDE SEQUENCE [LARGE SCALE GENOMIC DNA]</scope>
    <source>
        <strain evidence="16 17">SWB007</strain>
    </source>
</reference>
<dbReference type="SUPFAM" id="SSF48150">
    <property type="entry name" value="DNA-glycosylase"/>
    <property type="match status" value="1"/>
</dbReference>
<dbReference type="NCBIfam" id="TIGR01084">
    <property type="entry name" value="mutY"/>
    <property type="match status" value="1"/>
</dbReference>
<keyword evidence="11" id="KW-0411">Iron-sulfur</keyword>
<evidence type="ECO:0000256" key="1">
    <source>
        <dbReference type="ARBA" id="ARBA00000843"/>
    </source>
</evidence>
<evidence type="ECO:0000313" key="16">
    <source>
        <dbReference type="EMBL" id="PRP95090.1"/>
    </source>
</evidence>
<dbReference type="PROSITE" id="PS01155">
    <property type="entry name" value="ENDONUCLEASE_III_2"/>
    <property type="match status" value="1"/>
</dbReference>
<evidence type="ECO:0000256" key="7">
    <source>
        <dbReference type="ARBA" id="ARBA00022723"/>
    </source>
</evidence>
<keyword evidence="12" id="KW-0234">DNA repair</keyword>
<dbReference type="GO" id="GO:0034039">
    <property type="term" value="F:8-oxo-7,8-dihydroguanine DNA N-glycosylase activity"/>
    <property type="evidence" value="ECO:0007669"/>
    <property type="project" value="TreeGrafter"/>
</dbReference>
<evidence type="ECO:0000256" key="12">
    <source>
        <dbReference type="ARBA" id="ARBA00023204"/>
    </source>
</evidence>
<keyword evidence="10 14" id="KW-0408">Iron</keyword>
<dbReference type="InterPro" id="IPR005760">
    <property type="entry name" value="A/G_AdeGlyc_MutY"/>
</dbReference>
<keyword evidence="9 16" id="KW-0378">Hydrolase</keyword>
<dbReference type="FunFam" id="1.10.340.30:FF:000002">
    <property type="entry name" value="Adenine DNA glycosylase"/>
    <property type="match status" value="1"/>
</dbReference>
<keyword evidence="7" id="KW-0479">Metal-binding</keyword>
<keyword evidence="6" id="KW-0004">4Fe-4S</keyword>
<dbReference type="Gene3D" id="1.10.340.30">
    <property type="entry name" value="Hypothetical protein, domain 2"/>
    <property type="match status" value="1"/>
</dbReference>
<dbReference type="Gene3D" id="1.10.1670.10">
    <property type="entry name" value="Helix-hairpin-Helix base-excision DNA repair enzymes (C-terminal)"/>
    <property type="match status" value="1"/>
</dbReference>
<evidence type="ECO:0000256" key="14">
    <source>
        <dbReference type="RuleBase" id="RU365096"/>
    </source>
</evidence>
<dbReference type="GO" id="GO:0035485">
    <property type="term" value="F:adenine/guanine mispair binding"/>
    <property type="evidence" value="ECO:0007669"/>
    <property type="project" value="TreeGrafter"/>
</dbReference>
<dbReference type="AlphaFoldDB" id="A0A2S9XQS5"/>
<dbReference type="Pfam" id="PF00730">
    <property type="entry name" value="HhH-GPD"/>
    <property type="match status" value="1"/>
</dbReference>
<evidence type="ECO:0000256" key="13">
    <source>
        <dbReference type="ARBA" id="ARBA00023295"/>
    </source>
</evidence>
<evidence type="ECO:0000256" key="5">
    <source>
        <dbReference type="ARBA" id="ARBA00022023"/>
    </source>
</evidence>
<dbReference type="InterPro" id="IPR023170">
    <property type="entry name" value="HhH_base_excis_C"/>
</dbReference>
<evidence type="ECO:0000256" key="4">
    <source>
        <dbReference type="ARBA" id="ARBA00012045"/>
    </source>
</evidence>
<sequence>MPSCVAGIDDQLDDASVEAIARGLSRWFATNARDLPWRRTRDPYAIWVSEIMLQQTRVETVENYWGRFLARFPDVHALATADEDAVLEQWSGLGYYRRARLLHRGAKHVHAELGGALPHAAEQLRGIPGIGPYTAGAIASIAFDQQAPLVDGNVARVHSRLAQIEQPREQDAKARQHWVFVERVLAHGRPRVLAQALMELGATVCTPRNPSCPVCPVRRTCRAHASGTQGLIPAVRVKKKSPELHLHALALRHGQRLLLERRPTEGLLAGLWCLPLFEREHGDLDAQRDALAAAASEQLGVAITLDARPGVAVKHVFTHRVWHLLPWSGRARKAVRTRGRADGLTFTWLRDAAQPEGGVPTLTRKLLAAVGRSDPGDAK</sequence>
<dbReference type="GO" id="GO:0000701">
    <property type="term" value="F:purine-specific mismatch base pair DNA N-glycosylase activity"/>
    <property type="evidence" value="ECO:0007669"/>
    <property type="project" value="UniProtKB-EC"/>
</dbReference>
<evidence type="ECO:0000256" key="3">
    <source>
        <dbReference type="ARBA" id="ARBA00008343"/>
    </source>
</evidence>
<evidence type="ECO:0000256" key="6">
    <source>
        <dbReference type="ARBA" id="ARBA00022485"/>
    </source>
</evidence>
<dbReference type="InterPro" id="IPR015797">
    <property type="entry name" value="NUDIX_hydrolase-like_dom_sf"/>
</dbReference>
<feature type="domain" description="HhH-GPD" evidence="15">
    <location>
        <begin position="52"/>
        <end position="203"/>
    </location>
</feature>
<comment type="catalytic activity">
    <reaction evidence="1 14">
        <text>Hydrolyzes free adenine bases from 7,8-dihydro-8-oxoguanine:adenine mismatched double-stranded DNA, leaving an apurinic site.</text>
        <dbReference type="EC" id="3.2.2.31"/>
    </reaction>
</comment>
<proteinExistence type="inferred from homology"/>
<dbReference type="EMBL" id="PVNL01000138">
    <property type="protein sequence ID" value="PRP95090.1"/>
    <property type="molecule type" value="Genomic_DNA"/>
</dbReference>
<dbReference type="SUPFAM" id="SSF55811">
    <property type="entry name" value="Nudix"/>
    <property type="match status" value="1"/>
</dbReference>
<keyword evidence="8 14" id="KW-0227">DNA damage</keyword>
<dbReference type="CDD" id="cd03431">
    <property type="entry name" value="NUDIX_DNA_Glycosylase_C-MutY"/>
    <property type="match status" value="1"/>
</dbReference>
<protein>
    <recommendedName>
        <fullName evidence="5 14">Adenine DNA glycosylase</fullName>
        <ecNumber evidence="4 14">3.2.2.31</ecNumber>
    </recommendedName>
</protein>
<evidence type="ECO:0000259" key="15">
    <source>
        <dbReference type="SMART" id="SM00478"/>
    </source>
</evidence>
<accession>A0A2S9XQS5</accession>
<dbReference type="Pfam" id="PF14815">
    <property type="entry name" value="NUDIX_4"/>
    <property type="match status" value="1"/>
</dbReference>
<gene>
    <name evidence="16" type="primary">yfhQ</name>
    <name evidence="16" type="ORF">ENSA7_74040</name>
</gene>
<dbReference type="SMART" id="SM00478">
    <property type="entry name" value="ENDO3c"/>
    <property type="match status" value="1"/>
</dbReference>
<comment type="function">
    <text evidence="2">Adenine glycosylase active on G-A mispairs. MutY also corrects error-prone DNA synthesis past GO lesions which are due to the oxidatively damaged form of guanine: 7,8-dihydro-8-oxoguanine (8-oxo-dGTP).</text>
</comment>
<evidence type="ECO:0000256" key="11">
    <source>
        <dbReference type="ARBA" id="ARBA00023014"/>
    </source>
</evidence>
<comment type="similarity">
    <text evidence="3 14">Belongs to the Nth/MutY family.</text>
</comment>
<dbReference type="Pfam" id="PF00633">
    <property type="entry name" value="HHH"/>
    <property type="match status" value="1"/>
</dbReference>
<dbReference type="RefSeq" id="WP_146158578.1">
    <property type="nucleotide sequence ID" value="NZ_PVNL01000138.1"/>
</dbReference>
<dbReference type="EC" id="3.2.2.31" evidence="4 14"/>
<dbReference type="GO" id="GO:0006298">
    <property type="term" value="P:mismatch repair"/>
    <property type="evidence" value="ECO:0007669"/>
    <property type="project" value="TreeGrafter"/>
</dbReference>
<dbReference type="GO" id="GO:0051539">
    <property type="term" value="F:4 iron, 4 sulfur cluster binding"/>
    <property type="evidence" value="ECO:0007669"/>
    <property type="project" value="UniProtKB-UniRule"/>
</dbReference>
<dbReference type="Proteomes" id="UP000238823">
    <property type="component" value="Unassembled WGS sequence"/>
</dbReference>
<dbReference type="Gene3D" id="3.90.79.10">
    <property type="entry name" value="Nucleoside Triphosphate Pyrophosphohydrolase"/>
    <property type="match status" value="1"/>
</dbReference>
<name>A0A2S9XQS5_9BACT</name>
<organism evidence="16 17">
    <name type="scientific">Enhygromyxa salina</name>
    <dbReference type="NCBI Taxonomy" id="215803"/>
    <lineage>
        <taxon>Bacteria</taxon>
        <taxon>Pseudomonadati</taxon>
        <taxon>Myxococcota</taxon>
        <taxon>Polyangia</taxon>
        <taxon>Nannocystales</taxon>
        <taxon>Nannocystaceae</taxon>
        <taxon>Enhygromyxa</taxon>
    </lineage>
</organism>
<evidence type="ECO:0000313" key="17">
    <source>
        <dbReference type="Proteomes" id="UP000238823"/>
    </source>
</evidence>
<dbReference type="InterPro" id="IPR004036">
    <property type="entry name" value="Endonuclease-III-like_CS2"/>
</dbReference>
<dbReference type="InterPro" id="IPR011257">
    <property type="entry name" value="DNA_glycosylase"/>
</dbReference>
<dbReference type="CDD" id="cd00056">
    <property type="entry name" value="ENDO3c"/>
    <property type="match status" value="1"/>
</dbReference>
<dbReference type="PANTHER" id="PTHR42944">
    <property type="entry name" value="ADENINE DNA GLYCOSYLASE"/>
    <property type="match status" value="1"/>
</dbReference>
<dbReference type="PANTHER" id="PTHR42944:SF1">
    <property type="entry name" value="ADENINE DNA GLYCOSYLASE"/>
    <property type="match status" value="1"/>
</dbReference>
<dbReference type="GO" id="GO:0032357">
    <property type="term" value="F:oxidized purine DNA binding"/>
    <property type="evidence" value="ECO:0007669"/>
    <property type="project" value="TreeGrafter"/>
</dbReference>